<evidence type="ECO:0000313" key="2">
    <source>
        <dbReference type="EMBL" id="EHK77711.1"/>
    </source>
</evidence>
<accession>H0FZ31</accession>
<reference evidence="2 3" key="1">
    <citation type="journal article" date="2012" name="J. Bacteriol.">
        <title>Draft Genome Sequence of Sinorhizobium meliloti CCNWSX0020, a Nitrogen-Fixing Symbiont with Copper Tolerance Capability Isolated from Lead-Zinc Mine Tailings.</title>
        <authorList>
            <person name="Li Z."/>
            <person name="Ma Z."/>
            <person name="Hao X."/>
            <person name="Wei G."/>
        </authorList>
    </citation>
    <scope>NUCLEOTIDE SEQUENCE [LARGE SCALE GENOMIC DNA]</scope>
    <source>
        <strain evidence="2 3">CCNWSX0020</strain>
    </source>
</reference>
<dbReference type="EMBL" id="AGVV01000019">
    <property type="protein sequence ID" value="EHK77711.1"/>
    <property type="molecule type" value="Genomic_DNA"/>
</dbReference>
<protein>
    <submittedName>
        <fullName evidence="2">Uncharacterized protein</fullName>
    </submittedName>
</protein>
<feature type="region of interest" description="Disordered" evidence="1">
    <location>
        <begin position="203"/>
        <end position="240"/>
    </location>
</feature>
<organism evidence="2 3">
    <name type="scientific">Sinorhizobium meliloti CCNWSX0020</name>
    <dbReference type="NCBI Taxonomy" id="1107881"/>
    <lineage>
        <taxon>Bacteria</taxon>
        <taxon>Pseudomonadati</taxon>
        <taxon>Pseudomonadota</taxon>
        <taxon>Alphaproteobacteria</taxon>
        <taxon>Hyphomicrobiales</taxon>
        <taxon>Rhizobiaceae</taxon>
        <taxon>Sinorhizobium/Ensifer group</taxon>
        <taxon>Sinorhizobium</taxon>
    </lineage>
</organism>
<evidence type="ECO:0000313" key="3">
    <source>
        <dbReference type="Proteomes" id="UP000004038"/>
    </source>
</evidence>
<dbReference type="Proteomes" id="UP000004038">
    <property type="component" value="Unassembled WGS sequence"/>
</dbReference>
<evidence type="ECO:0000256" key="1">
    <source>
        <dbReference type="SAM" id="MobiDB-lite"/>
    </source>
</evidence>
<name>H0FZ31_RHIML</name>
<dbReference type="AlphaFoldDB" id="H0FZ31"/>
<dbReference type="RefSeq" id="WP_004435158.1">
    <property type="nucleotide sequence ID" value="NZ_AGVV01000019.1"/>
</dbReference>
<proteinExistence type="predicted"/>
<sequence>MGVISTAVKHLIAAGVTGDALVSAIEEMESQQVPVSDEPMLSKRQARNKRYYERLKASENRLNKTNKTHSDADFLPPSPCPLGPPSQTLPPIIPQTPSTIRETKRASRLPVDWVLPAMWGRWALDQGHSEAKVRLEADKFRDFWVSKGGKDAAKLDWEATWRNWIRNCSGSRGPPPAVGDDGLARDAQGRVNMADFTSKILEQARQLEDDPNGRTIETSYERGTGNRAQQALPLPRTEER</sequence>
<gene>
    <name evidence="2" type="ORF">SM0020_12325</name>
</gene>